<dbReference type="Gramene" id="Pp3c17_23740V3.1">
    <property type="protein sequence ID" value="Pp3c17_23740V3.1"/>
    <property type="gene ID" value="Pp3c17_23740"/>
</dbReference>
<dbReference type="PANTHER" id="PTHR11351:SF31">
    <property type="entry name" value="DESATURASE 1, ISOFORM A-RELATED"/>
    <property type="match status" value="1"/>
</dbReference>
<evidence type="ECO:0000256" key="13">
    <source>
        <dbReference type="RuleBase" id="RU000581"/>
    </source>
</evidence>
<dbReference type="InterPro" id="IPR005804">
    <property type="entry name" value="FA_desaturase_dom"/>
</dbReference>
<feature type="transmembrane region" description="Helical" evidence="14">
    <location>
        <begin position="275"/>
        <end position="295"/>
    </location>
</feature>
<dbReference type="OrthoDB" id="10260134at2759"/>
<keyword evidence="4 13" id="KW-0444">Lipid biosynthesis</keyword>
<dbReference type="GO" id="GO:0042761">
    <property type="term" value="P:very long-chain fatty acid biosynthetic process"/>
    <property type="evidence" value="ECO:0000318"/>
    <property type="project" value="GO_Central"/>
</dbReference>
<dbReference type="GO" id="GO:0005789">
    <property type="term" value="C:endoplasmic reticulum membrane"/>
    <property type="evidence" value="ECO:0000318"/>
    <property type="project" value="GO_Central"/>
</dbReference>
<comment type="domain">
    <text evidence="13">The histidine box domains are involved in binding the catalytic metal ions.</text>
</comment>
<dbReference type="Proteomes" id="UP000006727">
    <property type="component" value="Chromosome 17"/>
</dbReference>
<evidence type="ECO:0000256" key="6">
    <source>
        <dbReference type="ARBA" id="ARBA00022832"/>
    </source>
</evidence>
<name>A0A2K1J5B4_PHYPA</name>
<evidence type="ECO:0000256" key="5">
    <source>
        <dbReference type="ARBA" id="ARBA00022692"/>
    </source>
</evidence>
<dbReference type="AlphaFoldDB" id="A0A2K1J5B4"/>
<evidence type="ECO:0000313" key="17">
    <source>
        <dbReference type="EnsemblPlants" id="Pp3c17_23740V3.1"/>
    </source>
</evidence>
<dbReference type="PaxDb" id="3218-PP1S68_264V6.1"/>
<evidence type="ECO:0000256" key="2">
    <source>
        <dbReference type="ARBA" id="ARBA00005189"/>
    </source>
</evidence>
<dbReference type="PRINTS" id="PR00075">
    <property type="entry name" value="FACDDSATRASE"/>
</dbReference>
<dbReference type="CDD" id="cd03505">
    <property type="entry name" value="Delta9-FADS-like"/>
    <property type="match status" value="1"/>
</dbReference>
<proteinExistence type="inferred from homology"/>
<evidence type="ECO:0000256" key="8">
    <source>
        <dbReference type="ARBA" id="ARBA00023002"/>
    </source>
</evidence>
<evidence type="ECO:0000256" key="12">
    <source>
        <dbReference type="ARBA" id="ARBA00023160"/>
    </source>
</evidence>
<feature type="transmembrane region" description="Helical" evidence="14">
    <location>
        <begin position="152"/>
        <end position="172"/>
    </location>
</feature>
<organism evidence="16">
    <name type="scientific">Physcomitrium patens</name>
    <name type="common">Spreading-leaved earth moss</name>
    <name type="synonym">Physcomitrella patens</name>
    <dbReference type="NCBI Taxonomy" id="3218"/>
    <lineage>
        <taxon>Eukaryota</taxon>
        <taxon>Viridiplantae</taxon>
        <taxon>Streptophyta</taxon>
        <taxon>Embryophyta</taxon>
        <taxon>Bryophyta</taxon>
        <taxon>Bryophytina</taxon>
        <taxon>Bryopsida</taxon>
        <taxon>Funariidae</taxon>
        <taxon>Funariales</taxon>
        <taxon>Funariaceae</taxon>
        <taxon>Physcomitrium</taxon>
    </lineage>
</organism>
<dbReference type="KEGG" id="ppp:112294672"/>
<evidence type="ECO:0000256" key="1">
    <source>
        <dbReference type="ARBA" id="ARBA00004141"/>
    </source>
</evidence>
<keyword evidence="6" id="KW-0276">Fatty acid metabolism</keyword>
<feature type="domain" description="Fatty acid desaturase" evidence="15">
    <location>
        <begin position="157"/>
        <end position="370"/>
    </location>
</feature>
<keyword evidence="11 14" id="KW-0472">Membrane</keyword>
<dbReference type="EnsemblPlants" id="Pp3c17_23740V3.2">
    <property type="protein sequence ID" value="Pp3c17_23740V3.2"/>
    <property type="gene ID" value="Pp3c17_23740"/>
</dbReference>
<comment type="similarity">
    <text evidence="3 13">Belongs to the fatty acid desaturase type 1 family.</text>
</comment>
<dbReference type="EnsemblPlants" id="Pp3c17_23740V3.1">
    <property type="protein sequence ID" value="Pp3c17_23740V3.1"/>
    <property type="gene ID" value="Pp3c17_23740"/>
</dbReference>
<dbReference type="Pfam" id="PF00487">
    <property type="entry name" value="FA_desaturase"/>
    <property type="match status" value="1"/>
</dbReference>
<dbReference type="PANTHER" id="PTHR11351">
    <property type="entry name" value="ACYL-COA DESATURASE"/>
    <property type="match status" value="1"/>
</dbReference>
<keyword evidence="18" id="KW-1185">Reference proteome</keyword>
<evidence type="ECO:0000313" key="16">
    <source>
        <dbReference type="EMBL" id="PNR36700.1"/>
    </source>
</evidence>
<comment type="cofactor">
    <cofactor evidence="13">
        <name>Fe(2+)</name>
        <dbReference type="ChEBI" id="CHEBI:29033"/>
    </cofactor>
</comment>
<protein>
    <recommendedName>
        <fullName evidence="15">Fatty acid desaturase domain-containing protein</fullName>
    </recommendedName>
</protein>
<evidence type="ECO:0000259" key="15">
    <source>
        <dbReference type="Pfam" id="PF00487"/>
    </source>
</evidence>
<sequence>MATASRMSMGVTPCGLQSLSLTRNVRKVSASVERPGACCSRCYRSVNAGSALKRIDVPRKELFGASLKGLVPGNVGRAGAAGPVSCVLEEAAAEQLVESPPTKIWLSDVVVKRRRNYFKNRQWTSKDLTYAGFMIFMHGLCLFAPATFSWEAVGVFMGLYVITGMLGITLSYHRNLSHKSFKVPKWLEYTFAYCGVQAVQGDPTEWVSAHRYHHQHCDTENDPHTPYEGFWHSHMGWLLDDAQTQERVGARNNVSDMEKDPFYNFIEKTYPIHPMLLAAALYAVGGFPYIVWGMAVRTVWVYHITWFVNSASHVWGSQKWNTGDLSRNNWWVALLAFGEGWHNNHHAFEYSARHGLEWWQLDPTWWVIRGLEAVGLATKVKLPRKDHMEKLAFKPTL</sequence>
<dbReference type="Gramene" id="Pp3c17_23740V3.2">
    <property type="protein sequence ID" value="Pp3c17_23740V3.2"/>
    <property type="gene ID" value="Pp3c17_23740"/>
</dbReference>
<evidence type="ECO:0000256" key="14">
    <source>
        <dbReference type="SAM" id="Phobius"/>
    </source>
</evidence>
<dbReference type="FunCoup" id="A0A2K1J5B4">
    <property type="interactions" value="884"/>
</dbReference>
<reference evidence="16 18" key="1">
    <citation type="journal article" date="2008" name="Science">
        <title>The Physcomitrella genome reveals evolutionary insights into the conquest of land by plants.</title>
        <authorList>
            <person name="Rensing S."/>
            <person name="Lang D."/>
            <person name="Zimmer A."/>
            <person name="Terry A."/>
            <person name="Salamov A."/>
            <person name="Shapiro H."/>
            <person name="Nishiyama T."/>
            <person name="Perroud P.-F."/>
            <person name="Lindquist E."/>
            <person name="Kamisugi Y."/>
            <person name="Tanahashi T."/>
            <person name="Sakakibara K."/>
            <person name="Fujita T."/>
            <person name="Oishi K."/>
            <person name="Shin-I T."/>
            <person name="Kuroki Y."/>
            <person name="Toyoda A."/>
            <person name="Suzuki Y."/>
            <person name="Hashimoto A."/>
            <person name="Yamaguchi K."/>
            <person name="Sugano A."/>
            <person name="Kohara Y."/>
            <person name="Fujiyama A."/>
            <person name="Anterola A."/>
            <person name="Aoki S."/>
            <person name="Ashton N."/>
            <person name="Barbazuk W.B."/>
            <person name="Barker E."/>
            <person name="Bennetzen J."/>
            <person name="Bezanilla M."/>
            <person name="Blankenship R."/>
            <person name="Cho S.H."/>
            <person name="Dutcher S."/>
            <person name="Estelle M."/>
            <person name="Fawcett J.A."/>
            <person name="Gundlach H."/>
            <person name="Hanada K."/>
            <person name="Heyl A."/>
            <person name="Hicks K.A."/>
            <person name="Hugh J."/>
            <person name="Lohr M."/>
            <person name="Mayer K."/>
            <person name="Melkozernov A."/>
            <person name="Murata T."/>
            <person name="Nelson D."/>
            <person name="Pils B."/>
            <person name="Prigge M."/>
            <person name="Reiss B."/>
            <person name="Renner T."/>
            <person name="Rombauts S."/>
            <person name="Rushton P."/>
            <person name="Sanderfoot A."/>
            <person name="Schween G."/>
            <person name="Shiu S.-H."/>
            <person name="Stueber K."/>
            <person name="Theodoulou F.L."/>
            <person name="Tu H."/>
            <person name="Van de Peer Y."/>
            <person name="Verrier P.J."/>
            <person name="Waters E."/>
            <person name="Wood A."/>
            <person name="Yang L."/>
            <person name="Cove D."/>
            <person name="Cuming A."/>
            <person name="Hasebe M."/>
            <person name="Lucas S."/>
            <person name="Mishler D.B."/>
            <person name="Reski R."/>
            <person name="Grigoriev I."/>
            <person name="Quatrano R.S."/>
            <person name="Boore J.L."/>
        </authorList>
    </citation>
    <scope>NUCLEOTIDE SEQUENCE [LARGE SCALE GENOMIC DNA]</scope>
    <source>
        <strain evidence="17 18">cv. Gransden 2004</strain>
    </source>
</reference>
<keyword evidence="12 13" id="KW-0275">Fatty acid biosynthesis</keyword>
<evidence type="ECO:0000256" key="3">
    <source>
        <dbReference type="ARBA" id="ARBA00009295"/>
    </source>
</evidence>
<comment type="pathway">
    <text evidence="2">Lipid metabolism.</text>
</comment>
<evidence type="ECO:0000256" key="10">
    <source>
        <dbReference type="ARBA" id="ARBA00023098"/>
    </source>
</evidence>
<dbReference type="OMA" id="SCGESWH"/>
<dbReference type="GeneID" id="112294672"/>
<keyword evidence="9" id="KW-0408">Iron</keyword>
<evidence type="ECO:0000256" key="4">
    <source>
        <dbReference type="ARBA" id="ARBA00022516"/>
    </source>
</evidence>
<keyword evidence="7 14" id="KW-1133">Transmembrane helix</keyword>
<gene>
    <name evidence="17" type="primary">LOC112294672</name>
    <name evidence="16" type="ORF">PHYPA_022551</name>
</gene>
<feature type="transmembrane region" description="Helical" evidence="14">
    <location>
        <begin position="128"/>
        <end position="146"/>
    </location>
</feature>
<dbReference type="GO" id="GO:0102843">
    <property type="term" value="F:palmitoyl-[glycerolipid] 7-desaturase activity"/>
    <property type="evidence" value="ECO:0000318"/>
    <property type="project" value="GO_Central"/>
</dbReference>
<evidence type="ECO:0000256" key="11">
    <source>
        <dbReference type="ARBA" id="ARBA00023136"/>
    </source>
</evidence>
<evidence type="ECO:0000256" key="7">
    <source>
        <dbReference type="ARBA" id="ARBA00022989"/>
    </source>
</evidence>
<reference evidence="16 18" key="2">
    <citation type="journal article" date="2018" name="Plant J.">
        <title>The Physcomitrella patens chromosome-scale assembly reveals moss genome structure and evolution.</title>
        <authorList>
            <person name="Lang D."/>
            <person name="Ullrich K.K."/>
            <person name="Murat F."/>
            <person name="Fuchs J."/>
            <person name="Jenkins J."/>
            <person name="Haas F.B."/>
            <person name="Piednoel M."/>
            <person name="Gundlach H."/>
            <person name="Van Bel M."/>
            <person name="Meyberg R."/>
            <person name="Vives C."/>
            <person name="Morata J."/>
            <person name="Symeonidi A."/>
            <person name="Hiss M."/>
            <person name="Muchero W."/>
            <person name="Kamisugi Y."/>
            <person name="Saleh O."/>
            <person name="Blanc G."/>
            <person name="Decker E.L."/>
            <person name="van Gessel N."/>
            <person name="Grimwood J."/>
            <person name="Hayes R.D."/>
            <person name="Graham S.W."/>
            <person name="Gunter L.E."/>
            <person name="McDaniel S.F."/>
            <person name="Hoernstein S.N.W."/>
            <person name="Larsson A."/>
            <person name="Li F.W."/>
            <person name="Perroud P.F."/>
            <person name="Phillips J."/>
            <person name="Ranjan P."/>
            <person name="Rokshar D.S."/>
            <person name="Rothfels C.J."/>
            <person name="Schneider L."/>
            <person name="Shu S."/>
            <person name="Stevenson D.W."/>
            <person name="Thummler F."/>
            <person name="Tillich M."/>
            <person name="Villarreal Aguilar J.C."/>
            <person name="Widiez T."/>
            <person name="Wong G.K."/>
            <person name="Wymore A."/>
            <person name="Zhang Y."/>
            <person name="Zimmer A.D."/>
            <person name="Quatrano R.S."/>
            <person name="Mayer K.F.X."/>
            <person name="Goodstein D."/>
            <person name="Casacuberta J.M."/>
            <person name="Vandepoele K."/>
            <person name="Reski R."/>
            <person name="Cuming A.C."/>
            <person name="Tuskan G.A."/>
            <person name="Maumus F."/>
            <person name="Salse J."/>
            <person name="Schmutz J."/>
            <person name="Rensing S.A."/>
        </authorList>
    </citation>
    <scope>NUCLEOTIDE SEQUENCE [LARGE SCALE GENOMIC DNA]</scope>
    <source>
        <strain evidence="17 18">cv. Gransden 2004</strain>
    </source>
</reference>
<accession>A0A2K1J5B4</accession>
<dbReference type="InterPro" id="IPR015876">
    <property type="entry name" value="Acyl-CoA_DS"/>
</dbReference>
<reference evidence="17" key="3">
    <citation type="submission" date="2020-12" db="UniProtKB">
        <authorList>
            <consortium name="EnsemblPlants"/>
        </authorList>
    </citation>
    <scope>IDENTIFICATION</scope>
</reference>
<comment type="subcellular location">
    <subcellularLocation>
        <location evidence="1">Membrane</location>
        <topology evidence="1">Multi-pass membrane protein</topology>
    </subcellularLocation>
</comment>
<dbReference type="EMBL" id="ABEU02000017">
    <property type="protein sequence ID" value="PNR36700.1"/>
    <property type="molecule type" value="Genomic_DNA"/>
</dbReference>
<dbReference type="STRING" id="3218.A0A2K1J5B4"/>
<dbReference type="RefSeq" id="XP_024401159.1">
    <property type="nucleotide sequence ID" value="XM_024545391.2"/>
</dbReference>
<keyword evidence="8 13" id="KW-0560">Oxidoreductase</keyword>
<evidence type="ECO:0000313" key="18">
    <source>
        <dbReference type="Proteomes" id="UP000006727"/>
    </source>
</evidence>
<keyword evidence="5 13" id="KW-0812">Transmembrane</keyword>
<evidence type="ECO:0000256" key="9">
    <source>
        <dbReference type="ARBA" id="ARBA00023004"/>
    </source>
</evidence>
<keyword evidence="10" id="KW-0443">Lipid metabolism</keyword>